<accession>A0A7Y9FE88</accession>
<proteinExistence type="predicted"/>
<keyword evidence="3" id="KW-0238">DNA-binding</keyword>
<dbReference type="PANTHER" id="PTHR30385">
    <property type="entry name" value="SIGMA FACTOR F FLAGELLAR"/>
    <property type="match status" value="1"/>
</dbReference>
<evidence type="ECO:0000256" key="1">
    <source>
        <dbReference type="ARBA" id="ARBA00023015"/>
    </source>
</evidence>
<dbReference type="Gene3D" id="1.20.140.160">
    <property type="match status" value="1"/>
</dbReference>
<reference evidence="8 11" key="2">
    <citation type="submission" date="2021-01" db="EMBL/GenBank/DDBJ databases">
        <title>Whole genome shotgun sequence of Cellulomonas oligotrophica NBRC 109435.</title>
        <authorList>
            <person name="Komaki H."/>
            <person name="Tamura T."/>
        </authorList>
    </citation>
    <scope>NUCLEOTIDE SEQUENCE [LARGE SCALE GENOMIC DNA]</scope>
    <source>
        <strain evidence="8 11">NBRC 109435</strain>
    </source>
</reference>
<evidence type="ECO:0000259" key="6">
    <source>
        <dbReference type="Pfam" id="PF04542"/>
    </source>
</evidence>
<evidence type="ECO:0000313" key="10">
    <source>
        <dbReference type="Proteomes" id="UP000577956"/>
    </source>
</evidence>
<keyword evidence="4" id="KW-0804">Transcription</keyword>
<feature type="domain" description="RNA polymerase sigma-70 region 4" evidence="7">
    <location>
        <begin position="182"/>
        <end position="227"/>
    </location>
</feature>
<gene>
    <name evidence="9" type="ORF">BKA21_001282</name>
    <name evidence="8" type="ORF">Col01nite_04190</name>
</gene>
<dbReference type="SUPFAM" id="SSF88946">
    <property type="entry name" value="Sigma2 domain of RNA polymerase sigma factors"/>
    <property type="match status" value="1"/>
</dbReference>
<dbReference type="EMBL" id="BONN01000001">
    <property type="protein sequence ID" value="GIG31260.1"/>
    <property type="molecule type" value="Genomic_DNA"/>
</dbReference>
<feature type="domain" description="RNA polymerase sigma-70 region 3" evidence="5">
    <location>
        <begin position="100"/>
        <end position="140"/>
    </location>
</feature>
<dbReference type="InterPro" id="IPR013325">
    <property type="entry name" value="RNA_pol_sigma_r2"/>
</dbReference>
<dbReference type="InterPro" id="IPR000943">
    <property type="entry name" value="RNA_pol_sigma70"/>
</dbReference>
<feature type="domain" description="RNA polymerase sigma-70 region 2" evidence="6">
    <location>
        <begin position="33"/>
        <end position="88"/>
    </location>
</feature>
<evidence type="ECO:0000313" key="8">
    <source>
        <dbReference type="EMBL" id="GIG31260.1"/>
    </source>
</evidence>
<dbReference type="Gene3D" id="1.10.1740.10">
    <property type="match status" value="1"/>
</dbReference>
<protein>
    <submittedName>
        <fullName evidence="9">RNA polymerase sigma factor for flagellar operon FliA</fullName>
    </submittedName>
</protein>
<evidence type="ECO:0000313" key="11">
    <source>
        <dbReference type="Proteomes" id="UP000618382"/>
    </source>
</evidence>
<dbReference type="Pfam" id="PF04545">
    <property type="entry name" value="Sigma70_r4"/>
    <property type="match status" value="1"/>
</dbReference>
<reference evidence="9 10" key="1">
    <citation type="submission" date="2020-07" db="EMBL/GenBank/DDBJ databases">
        <title>Sequencing the genomes of 1000 actinobacteria strains.</title>
        <authorList>
            <person name="Klenk H.-P."/>
        </authorList>
    </citation>
    <scope>NUCLEOTIDE SEQUENCE [LARGE SCALE GENOMIC DNA]</scope>
    <source>
        <strain evidence="9 10">DSM 24482</strain>
    </source>
</reference>
<dbReference type="InterPro" id="IPR007630">
    <property type="entry name" value="RNA_pol_sigma70_r4"/>
</dbReference>
<dbReference type="InterPro" id="IPR007624">
    <property type="entry name" value="RNA_pol_sigma70_r3"/>
</dbReference>
<dbReference type="GO" id="GO:0006352">
    <property type="term" value="P:DNA-templated transcription initiation"/>
    <property type="evidence" value="ECO:0007669"/>
    <property type="project" value="InterPro"/>
</dbReference>
<evidence type="ECO:0000259" key="7">
    <source>
        <dbReference type="Pfam" id="PF04545"/>
    </source>
</evidence>
<evidence type="ECO:0000256" key="3">
    <source>
        <dbReference type="ARBA" id="ARBA00023125"/>
    </source>
</evidence>
<evidence type="ECO:0000313" key="9">
    <source>
        <dbReference type="EMBL" id="NYD85733.1"/>
    </source>
</evidence>
<dbReference type="NCBIfam" id="TIGR02937">
    <property type="entry name" value="sigma70-ECF"/>
    <property type="match status" value="1"/>
</dbReference>
<keyword evidence="9" id="KW-0282">Flagellum</keyword>
<dbReference type="PANTHER" id="PTHR30385:SF7">
    <property type="entry name" value="RNA POLYMERASE SIGMA FACTOR FLIA"/>
    <property type="match status" value="1"/>
</dbReference>
<evidence type="ECO:0000259" key="5">
    <source>
        <dbReference type="Pfam" id="PF04539"/>
    </source>
</evidence>
<dbReference type="InterPro" id="IPR007627">
    <property type="entry name" value="RNA_pol_sigma70_r2"/>
</dbReference>
<dbReference type="RefSeq" id="WP_239072724.1">
    <property type="nucleotide sequence ID" value="NZ_BAABFI010000018.1"/>
</dbReference>
<name>A0A7Y9FE88_9CELL</name>
<evidence type="ECO:0000256" key="4">
    <source>
        <dbReference type="ARBA" id="ARBA00023163"/>
    </source>
</evidence>
<dbReference type="Proteomes" id="UP000577956">
    <property type="component" value="Unassembled WGS sequence"/>
</dbReference>
<dbReference type="SUPFAM" id="SSF88659">
    <property type="entry name" value="Sigma3 and sigma4 domains of RNA polymerase sigma factors"/>
    <property type="match status" value="2"/>
</dbReference>
<dbReference type="EMBL" id="JACCBK010000001">
    <property type="protein sequence ID" value="NYD85733.1"/>
    <property type="molecule type" value="Genomic_DNA"/>
</dbReference>
<dbReference type="Pfam" id="PF04542">
    <property type="entry name" value="Sigma70_r2"/>
    <property type="match status" value="1"/>
</dbReference>
<dbReference type="InterPro" id="IPR014284">
    <property type="entry name" value="RNA_pol_sigma-70_dom"/>
</dbReference>
<dbReference type="AlphaFoldDB" id="A0A7Y9FE88"/>
<dbReference type="PRINTS" id="PR00046">
    <property type="entry name" value="SIGMA70FCT"/>
</dbReference>
<dbReference type="PIRSF" id="PIRSF000770">
    <property type="entry name" value="RNA_pol_sigma-SigE/K"/>
    <property type="match status" value="1"/>
</dbReference>
<dbReference type="Proteomes" id="UP000618382">
    <property type="component" value="Unassembled WGS sequence"/>
</dbReference>
<dbReference type="Pfam" id="PF04539">
    <property type="entry name" value="Sigma70_r3"/>
    <property type="match status" value="1"/>
</dbReference>
<keyword evidence="9" id="KW-0966">Cell projection</keyword>
<organism evidence="9 10">
    <name type="scientific">Cellulomonas oligotrophica</name>
    <dbReference type="NCBI Taxonomy" id="931536"/>
    <lineage>
        <taxon>Bacteria</taxon>
        <taxon>Bacillati</taxon>
        <taxon>Actinomycetota</taxon>
        <taxon>Actinomycetes</taxon>
        <taxon>Micrococcales</taxon>
        <taxon>Cellulomonadaceae</taxon>
        <taxon>Cellulomonas</taxon>
    </lineage>
</organism>
<keyword evidence="2" id="KW-0731">Sigma factor</keyword>
<evidence type="ECO:0000256" key="2">
    <source>
        <dbReference type="ARBA" id="ARBA00023082"/>
    </source>
</evidence>
<keyword evidence="9" id="KW-0969">Cilium</keyword>
<sequence>MTTTTASAMPADLEQLVVTTMPVVTHEVNALLSRMPAHVQRQDLISAGHLALVRAARAYDPSTNVPFARYAALRVRGALIDELRSMDWISRGARTRAKTVVQAADVLSSTLGRTPTREEVAQATGMAVDQVTAARDIAQTRLLSIDAIVTEEAYDPVDDALLPEDVAIQGERLEYLRAAVTSLPENLRVVVEGLFFHDRTCADVADELGVTQSRISQMRSQALSMLRDGMNTHLDPHLVEKSDRPGGVADRRRQEYFAEVAARAARAARGPLVGFVPTQASAVRAPEALVAAG</sequence>
<dbReference type="GO" id="GO:0003677">
    <property type="term" value="F:DNA binding"/>
    <property type="evidence" value="ECO:0007669"/>
    <property type="project" value="UniProtKB-KW"/>
</dbReference>
<dbReference type="GO" id="GO:0016987">
    <property type="term" value="F:sigma factor activity"/>
    <property type="evidence" value="ECO:0007669"/>
    <property type="project" value="UniProtKB-KW"/>
</dbReference>
<comment type="caution">
    <text evidence="9">The sequence shown here is derived from an EMBL/GenBank/DDBJ whole genome shotgun (WGS) entry which is preliminary data.</text>
</comment>
<keyword evidence="1" id="KW-0805">Transcription regulation</keyword>
<keyword evidence="11" id="KW-1185">Reference proteome</keyword>
<dbReference type="InterPro" id="IPR013324">
    <property type="entry name" value="RNA_pol_sigma_r3/r4-like"/>
</dbReference>